<evidence type="ECO:0000256" key="1">
    <source>
        <dbReference type="SAM" id="MobiDB-lite"/>
    </source>
</evidence>
<feature type="compositionally biased region" description="Pro residues" evidence="1">
    <location>
        <begin position="98"/>
        <end position="110"/>
    </location>
</feature>
<feature type="compositionally biased region" description="Low complexity" evidence="1">
    <location>
        <begin position="16"/>
        <end position="29"/>
    </location>
</feature>
<evidence type="ECO:0000313" key="3">
    <source>
        <dbReference type="Proteomes" id="UP000078544"/>
    </source>
</evidence>
<dbReference type="EMBL" id="AZGY01000008">
    <property type="protein sequence ID" value="KZZ95902.1"/>
    <property type="molecule type" value="Genomic_DNA"/>
</dbReference>
<gene>
    <name evidence="2" type="ORF">AAL_04198</name>
</gene>
<organism evidence="2 3">
    <name type="scientific">Moelleriella libera RCEF 2490</name>
    <dbReference type="NCBI Taxonomy" id="1081109"/>
    <lineage>
        <taxon>Eukaryota</taxon>
        <taxon>Fungi</taxon>
        <taxon>Dikarya</taxon>
        <taxon>Ascomycota</taxon>
        <taxon>Pezizomycotina</taxon>
        <taxon>Sordariomycetes</taxon>
        <taxon>Hypocreomycetidae</taxon>
        <taxon>Hypocreales</taxon>
        <taxon>Clavicipitaceae</taxon>
        <taxon>Moelleriella</taxon>
    </lineage>
</organism>
<dbReference type="AlphaFoldDB" id="A0A162ILN4"/>
<protein>
    <submittedName>
        <fullName evidence="2">Uncharacterized protein</fullName>
    </submittedName>
</protein>
<keyword evidence="3" id="KW-1185">Reference proteome</keyword>
<sequence length="249" mass="25163">MAPIPVYSSSPINAAKPTGVTPKTTTGPGESDNQGNPQPTSTSTLEVSSAGQAYPSAQPGARPSLPQQTPVSQRAAAATHALAGTPTQTASPEDDDMPPPPQPGAVPVPVPRSGTAQQTSGNLPPPPKAGEPVPVTTMPPQMAYQPPHASLPIQGRSSTATASPQAGPGGGAPALSQGNYPSAGYSPPAAGVYQQDVNAAGYNQYQRSAAADEQQGETSVWDTAKKWAASAGESLAAAESEVWKRINKD</sequence>
<comment type="caution">
    <text evidence="2">The sequence shown here is derived from an EMBL/GenBank/DDBJ whole genome shotgun (WGS) entry which is preliminary data.</text>
</comment>
<dbReference type="OrthoDB" id="5385910at2759"/>
<name>A0A162ILN4_9HYPO</name>
<feature type="region of interest" description="Disordered" evidence="1">
    <location>
        <begin position="1"/>
        <end position="190"/>
    </location>
</feature>
<accession>A0A162ILN4</accession>
<evidence type="ECO:0000313" key="2">
    <source>
        <dbReference type="EMBL" id="KZZ95902.1"/>
    </source>
</evidence>
<feature type="compositionally biased region" description="Polar residues" evidence="1">
    <location>
        <begin position="31"/>
        <end position="51"/>
    </location>
</feature>
<reference evidence="2 3" key="1">
    <citation type="journal article" date="2016" name="Genome Biol. Evol.">
        <title>Divergent and convergent evolution of fungal pathogenicity.</title>
        <authorList>
            <person name="Shang Y."/>
            <person name="Xiao G."/>
            <person name="Zheng P."/>
            <person name="Cen K."/>
            <person name="Zhan S."/>
            <person name="Wang C."/>
        </authorList>
    </citation>
    <scope>NUCLEOTIDE SEQUENCE [LARGE SCALE GENOMIC DNA]</scope>
    <source>
        <strain evidence="2 3">RCEF 2490</strain>
    </source>
</reference>
<dbReference type="Proteomes" id="UP000078544">
    <property type="component" value="Unassembled WGS sequence"/>
</dbReference>
<proteinExistence type="predicted"/>
<dbReference type="STRING" id="1081109.A0A162ILN4"/>